<proteinExistence type="predicted"/>
<dbReference type="SUPFAM" id="SSF51556">
    <property type="entry name" value="Metallo-dependent hydrolases"/>
    <property type="match status" value="1"/>
</dbReference>
<dbReference type="PANTHER" id="PTHR35563">
    <property type="entry name" value="BARREL METAL-DEPENDENT HYDROLASE, PUTATIVE (AFU_ORTHOLOGUE AFUA_1G16240)-RELATED"/>
    <property type="match status" value="1"/>
</dbReference>
<dbReference type="Pfam" id="PF04909">
    <property type="entry name" value="Amidohydro_2"/>
    <property type="match status" value="1"/>
</dbReference>
<evidence type="ECO:0000313" key="2">
    <source>
        <dbReference type="EMBL" id="TFY99848.1"/>
    </source>
</evidence>
<comment type="caution">
    <text evidence="2">The sequence shown here is derived from an EMBL/GenBank/DDBJ whole genome shotgun (WGS) entry which is preliminary data.</text>
</comment>
<evidence type="ECO:0000259" key="1">
    <source>
        <dbReference type="Pfam" id="PF04909"/>
    </source>
</evidence>
<dbReference type="InterPro" id="IPR052358">
    <property type="entry name" value="Aro_Compnd_Degr_Hydrolases"/>
</dbReference>
<dbReference type="GO" id="GO:0016787">
    <property type="term" value="F:hydrolase activity"/>
    <property type="evidence" value="ECO:0007669"/>
    <property type="project" value="InterPro"/>
</dbReference>
<dbReference type="Gene3D" id="3.20.20.140">
    <property type="entry name" value="Metal-dependent hydrolases"/>
    <property type="match status" value="1"/>
</dbReference>
<dbReference type="AlphaFoldDB" id="A0A4Z0BPF5"/>
<feature type="domain" description="Amidohydrolase-related" evidence="1">
    <location>
        <begin position="34"/>
        <end position="297"/>
    </location>
</feature>
<evidence type="ECO:0000313" key="3">
    <source>
        <dbReference type="Proteomes" id="UP000297564"/>
    </source>
</evidence>
<accession>A0A4Z0BPF5</accession>
<dbReference type="InterPro" id="IPR032466">
    <property type="entry name" value="Metal_Hydrolase"/>
</dbReference>
<keyword evidence="3" id="KW-1185">Reference proteome</keyword>
<dbReference type="PANTHER" id="PTHR35563:SF2">
    <property type="entry name" value="BARREL METAL-DEPENDENT HYDROLASE, PUTATIVE (AFU_ORTHOLOGUE AFUA_1G16240)-RELATED"/>
    <property type="match status" value="1"/>
</dbReference>
<name>A0A4Z0BPF5_9BURK</name>
<dbReference type="Proteomes" id="UP000297564">
    <property type="component" value="Unassembled WGS sequence"/>
</dbReference>
<sequence length="299" mass="32726">MDDSLTAPTPAAPACAGPDRALRAPRLKLPAGTVDCHAHVFGPRERFPFSPERSYTPEDCTVDDYRALLDTLGIERCVIVHGGAHGTDNAVTLAALRELGPRARGVAVIRPGLGDAALDALHEGGMRGLRISSVVRGGASFEHLEALSQETRRLGWHMLMHLHRSAELVQLAPRLRALPNDIVLDHLGYVRGEEGTGAPGFAALMSLLETGRTWVKLASLYRSSSQPYPHEDMLPMIHAVVAARPDRIIWGTNWPHPIYRGPMPNDADLVDLLPLWIPDEATRHRVLVDNPARLYGFDT</sequence>
<reference evidence="2 3" key="1">
    <citation type="submission" date="2019-03" db="EMBL/GenBank/DDBJ databases">
        <title>Ramlibacter rhizophilus CCTCC AB2015357, whole genome shotgun sequence.</title>
        <authorList>
            <person name="Zhang X."/>
            <person name="Feng G."/>
            <person name="Zhu H."/>
        </authorList>
    </citation>
    <scope>NUCLEOTIDE SEQUENCE [LARGE SCALE GENOMIC DNA]</scope>
    <source>
        <strain evidence="2 3">CCTCC AB2015357</strain>
    </source>
</reference>
<protein>
    <recommendedName>
        <fullName evidence="1">Amidohydrolase-related domain-containing protein</fullName>
    </recommendedName>
</protein>
<dbReference type="InterPro" id="IPR006680">
    <property type="entry name" value="Amidohydro-rel"/>
</dbReference>
<dbReference type="RefSeq" id="WP_135285391.1">
    <property type="nucleotide sequence ID" value="NZ_SMLL01000004.1"/>
</dbReference>
<dbReference type="OrthoDB" id="9787654at2"/>
<dbReference type="EMBL" id="SMLL01000004">
    <property type="protein sequence ID" value="TFY99848.1"/>
    <property type="molecule type" value="Genomic_DNA"/>
</dbReference>
<gene>
    <name evidence="2" type="ORF">EZ242_11990</name>
</gene>
<organism evidence="2 3">
    <name type="scientific">Ramlibacter rhizophilus</name>
    <dbReference type="NCBI Taxonomy" id="1781167"/>
    <lineage>
        <taxon>Bacteria</taxon>
        <taxon>Pseudomonadati</taxon>
        <taxon>Pseudomonadota</taxon>
        <taxon>Betaproteobacteria</taxon>
        <taxon>Burkholderiales</taxon>
        <taxon>Comamonadaceae</taxon>
        <taxon>Ramlibacter</taxon>
    </lineage>
</organism>